<dbReference type="SUPFAM" id="SSF55455">
    <property type="entry name" value="SRF-like"/>
    <property type="match status" value="1"/>
</dbReference>
<dbReference type="RefSeq" id="XP_015064670.1">
    <property type="nucleotide sequence ID" value="XM_015209184.1"/>
</dbReference>
<evidence type="ECO:0000256" key="4">
    <source>
        <dbReference type="ARBA" id="ARBA00023163"/>
    </source>
</evidence>
<gene>
    <name evidence="8" type="primary">LOC107009870</name>
</gene>
<dbReference type="PANTHER" id="PTHR11945:SF535">
    <property type="entry name" value="AGAMOUS-LIKE MADS-BOX PROTEIN AGL29"/>
    <property type="match status" value="1"/>
</dbReference>
<evidence type="ECO:0000259" key="6">
    <source>
        <dbReference type="PROSITE" id="PS50066"/>
    </source>
</evidence>
<keyword evidence="4" id="KW-0804">Transcription</keyword>
<evidence type="ECO:0000313" key="8">
    <source>
        <dbReference type="RefSeq" id="XP_015064670.1"/>
    </source>
</evidence>
<dbReference type="InterPro" id="IPR002100">
    <property type="entry name" value="TF_MADSbox"/>
</dbReference>
<comment type="subcellular location">
    <subcellularLocation>
        <location evidence="1">Nucleus</location>
    </subcellularLocation>
</comment>
<reference evidence="8" key="2">
    <citation type="submission" date="2025-08" db="UniProtKB">
        <authorList>
            <consortium name="RefSeq"/>
        </authorList>
    </citation>
    <scope>IDENTIFICATION</scope>
</reference>
<sequence length="177" mass="20525">MENETKKGKQKIEMKLIESERARAVSFSKRKKTLFEDAKKFATQTGADVALMLFSPGGKPYSCGSTSVEDIIENFLKMKVEDPRRHYAEGELKGFEELNDLHKELQTCNEKEKKRVLMHKILHPGSEIPQDKHMEEHKLALKLRVENIKKETLNSILKEHLKFDLNVAPDPEDEEEY</sequence>
<dbReference type="Pfam" id="PF00319">
    <property type="entry name" value="SRF-TF"/>
    <property type="match status" value="1"/>
</dbReference>
<dbReference type="PRINTS" id="PR00404">
    <property type="entry name" value="MADSDOMAIN"/>
</dbReference>
<evidence type="ECO:0000256" key="5">
    <source>
        <dbReference type="ARBA" id="ARBA00023242"/>
    </source>
</evidence>
<keyword evidence="3" id="KW-0238">DNA-binding</keyword>
<evidence type="ECO:0000313" key="7">
    <source>
        <dbReference type="Proteomes" id="UP000694930"/>
    </source>
</evidence>
<protein>
    <submittedName>
        <fullName evidence="8">Agamous-like MADS-box protein AGL29</fullName>
    </submittedName>
</protein>
<dbReference type="GeneID" id="107009870"/>
<organism evidence="7 8">
    <name type="scientific">Solanum pennellii</name>
    <name type="common">Tomato</name>
    <name type="synonym">Lycopersicon pennellii</name>
    <dbReference type="NCBI Taxonomy" id="28526"/>
    <lineage>
        <taxon>Eukaryota</taxon>
        <taxon>Viridiplantae</taxon>
        <taxon>Streptophyta</taxon>
        <taxon>Embryophyta</taxon>
        <taxon>Tracheophyta</taxon>
        <taxon>Spermatophyta</taxon>
        <taxon>Magnoliopsida</taxon>
        <taxon>eudicotyledons</taxon>
        <taxon>Gunneridae</taxon>
        <taxon>Pentapetalae</taxon>
        <taxon>asterids</taxon>
        <taxon>lamiids</taxon>
        <taxon>Solanales</taxon>
        <taxon>Solanaceae</taxon>
        <taxon>Solanoideae</taxon>
        <taxon>Solaneae</taxon>
        <taxon>Solanum</taxon>
        <taxon>Solanum subgen. Lycopersicon</taxon>
    </lineage>
</organism>
<dbReference type="Gene3D" id="3.40.1810.10">
    <property type="entry name" value="Transcription factor, MADS-box"/>
    <property type="match status" value="1"/>
</dbReference>
<dbReference type="InterPro" id="IPR036879">
    <property type="entry name" value="TF_MADSbox_sf"/>
</dbReference>
<keyword evidence="2" id="KW-0805">Transcription regulation</keyword>
<dbReference type="PROSITE" id="PS50066">
    <property type="entry name" value="MADS_BOX_2"/>
    <property type="match status" value="1"/>
</dbReference>
<keyword evidence="5" id="KW-0539">Nucleus</keyword>
<reference evidence="7" key="1">
    <citation type="journal article" date="2014" name="Nat. Genet.">
        <title>The genome of the stress-tolerant wild tomato species Solanum pennellii.</title>
        <authorList>
            <person name="Bolger A."/>
            <person name="Scossa F."/>
            <person name="Bolger M.E."/>
            <person name="Lanz C."/>
            <person name="Maumus F."/>
            <person name="Tohge T."/>
            <person name="Quesneville H."/>
            <person name="Alseekh S."/>
            <person name="Sorensen I."/>
            <person name="Lichtenstein G."/>
            <person name="Fich E.A."/>
            <person name="Conte M."/>
            <person name="Keller H."/>
            <person name="Schneeberger K."/>
            <person name="Schwacke R."/>
            <person name="Ofner I."/>
            <person name="Vrebalov J."/>
            <person name="Xu Y."/>
            <person name="Osorio S."/>
            <person name="Aflitos S.A."/>
            <person name="Schijlen E."/>
            <person name="Jimenez-Gomez J.M."/>
            <person name="Ryngajllo M."/>
            <person name="Kimura S."/>
            <person name="Kumar R."/>
            <person name="Koenig D."/>
            <person name="Headland L.R."/>
            <person name="Maloof J.N."/>
            <person name="Sinha N."/>
            <person name="van Ham R.C."/>
            <person name="Lankhorst R.K."/>
            <person name="Mao L."/>
            <person name="Vogel A."/>
            <person name="Arsova B."/>
            <person name="Panstruga R."/>
            <person name="Fei Z."/>
            <person name="Rose J.K."/>
            <person name="Zamir D."/>
            <person name="Carrari F."/>
            <person name="Giovannoni J.J."/>
            <person name="Weigel D."/>
            <person name="Usadel B."/>
            <person name="Fernie A.R."/>
        </authorList>
    </citation>
    <scope>NUCLEOTIDE SEQUENCE [LARGE SCALE GENOMIC DNA]</scope>
    <source>
        <strain evidence="7">cv. LA0716</strain>
    </source>
</reference>
<keyword evidence="7" id="KW-1185">Reference proteome</keyword>
<evidence type="ECO:0000256" key="1">
    <source>
        <dbReference type="ARBA" id="ARBA00004123"/>
    </source>
</evidence>
<dbReference type="PANTHER" id="PTHR11945">
    <property type="entry name" value="MADS BOX PROTEIN"/>
    <property type="match status" value="1"/>
</dbReference>
<accession>A0ABM1G1M0</accession>
<evidence type="ECO:0000256" key="2">
    <source>
        <dbReference type="ARBA" id="ARBA00023015"/>
    </source>
</evidence>
<dbReference type="Proteomes" id="UP000694930">
    <property type="component" value="Chromosome 2"/>
</dbReference>
<feature type="domain" description="MADS-box" evidence="6">
    <location>
        <begin position="7"/>
        <end position="67"/>
    </location>
</feature>
<proteinExistence type="predicted"/>
<name>A0ABM1G1M0_SOLPN</name>
<dbReference type="SMART" id="SM00432">
    <property type="entry name" value="MADS"/>
    <property type="match status" value="1"/>
</dbReference>
<evidence type="ECO:0000256" key="3">
    <source>
        <dbReference type="ARBA" id="ARBA00023125"/>
    </source>
</evidence>